<dbReference type="Proteomes" id="UP000008068">
    <property type="component" value="Unassembled WGS sequence"/>
</dbReference>
<sequence length="219" mass="24984">MVSALLLFLTLPVVFSADPKCPEGFHYFKRVPTAWNNYTKEWCLGVIDGKEDCSNRDFARSICINHNATISMPENKHEFEFVANVSGPGATKMNHAIDGQMSPRCVNKYMKHFYFFSEEKGECNLKRGLFLFDDINTDPSYVLDHAQDHPTGESQHQVNKTTAMVQSIRSCLGIYSAHETKEYYSRGGFFTEFCFGQQLNEYNIKADYSRTVVCGRPPL</sequence>
<dbReference type="HOGENOM" id="CLU_086458_0_0_1"/>
<accession>G0N7A4</accession>
<dbReference type="EMBL" id="GL379846">
    <property type="protein sequence ID" value="EGT54478.1"/>
    <property type="molecule type" value="Genomic_DNA"/>
</dbReference>
<keyword evidence="1" id="KW-0732">Signal</keyword>
<name>G0N7A4_CAEBE</name>
<dbReference type="FunCoup" id="G0N7A4">
    <property type="interactions" value="348"/>
</dbReference>
<evidence type="ECO:0000313" key="3">
    <source>
        <dbReference type="Proteomes" id="UP000008068"/>
    </source>
</evidence>
<protein>
    <submittedName>
        <fullName evidence="2">Uncharacterized protein</fullName>
    </submittedName>
</protein>
<dbReference type="STRING" id="135651.G0N7A4"/>
<feature type="chain" id="PRO_5003404359" evidence="1">
    <location>
        <begin position="17"/>
        <end position="219"/>
    </location>
</feature>
<feature type="signal peptide" evidence="1">
    <location>
        <begin position="1"/>
        <end position="16"/>
    </location>
</feature>
<gene>
    <name evidence="2" type="ORF">CAEBREN_08906</name>
</gene>
<dbReference type="PANTHER" id="PTHR23124:SF149">
    <property type="entry name" value="C-TYPE LECTIN-RELATED"/>
    <property type="match status" value="1"/>
</dbReference>
<dbReference type="SUPFAM" id="SSF56436">
    <property type="entry name" value="C-type lectin-like"/>
    <property type="match status" value="1"/>
</dbReference>
<dbReference type="eggNOG" id="KOG4297">
    <property type="taxonomic scope" value="Eukaryota"/>
</dbReference>
<dbReference type="InParanoid" id="G0N7A4"/>
<organism evidence="3">
    <name type="scientific">Caenorhabditis brenneri</name>
    <name type="common">Nematode worm</name>
    <dbReference type="NCBI Taxonomy" id="135651"/>
    <lineage>
        <taxon>Eukaryota</taxon>
        <taxon>Metazoa</taxon>
        <taxon>Ecdysozoa</taxon>
        <taxon>Nematoda</taxon>
        <taxon>Chromadorea</taxon>
        <taxon>Rhabditida</taxon>
        <taxon>Rhabditina</taxon>
        <taxon>Rhabditomorpha</taxon>
        <taxon>Rhabditoidea</taxon>
        <taxon>Rhabditidae</taxon>
        <taxon>Peloderinae</taxon>
        <taxon>Caenorhabditis</taxon>
    </lineage>
</organism>
<evidence type="ECO:0000256" key="1">
    <source>
        <dbReference type="SAM" id="SignalP"/>
    </source>
</evidence>
<evidence type="ECO:0000313" key="2">
    <source>
        <dbReference type="EMBL" id="EGT54478.1"/>
    </source>
</evidence>
<keyword evidence="3" id="KW-1185">Reference proteome</keyword>
<dbReference type="InterPro" id="IPR016187">
    <property type="entry name" value="CTDL_fold"/>
</dbReference>
<dbReference type="PANTHER" id="PTHR23124">
    <property type="entry name" value="C-TYPE LECTIN DOMAIN-CONTAINING PROTEIN-RELATED-RELATED"/>
    <property type="match status" value="1"/>
</dbReference>
<dbReference type="AlphaFoldDB" id="G0N7A4"/>
<dbReference type="OrthoDB" id="5806112at2759"/>
<proteinExistence type="predicted"/>
<reference evidence="3" key="1">
    <citation type="submission" date="2011-07" db="EMBL/GenBank/DDBJ databases">
        <authorList>
            <consortium name="Caenorhabditis brenneri Sequencing and Analysis Consortium"/>
            <person name="Wilson R.K."/>
        </authorList>
    </citation>
    <scope>NUCLEOTIDE SEQUENCE [LARGE SCALE GENOMIC DNA]</scope>
    <source>
        <strain evidence="3">PB2801</strain>
    </source>
</reference>